<name>A0A445JKV7_GLYSO</name>
<dbReference type="CDD" id="cd10567">
    <property type="entry name" value="SWIB-MDM2_like"/>
    <property type="match status" value="1"/>
</dbReference>
<evidence type="ECO:0000259" key="1">
    <source>
        <dbReference type="Pfam" id="PF02201"/>
    </source>
</evidence>
<proteinExistence type="predicted"/>
<dbReference type="SUPFAM" id="SSF47592">
    <property type="entry name" value="SWIB/MDM2 domain"/>
    <property type="match status" value="1"/>
</dbReference>
<keyword evidence="4" id="KW-1185">Reference proteome</keyword>
<evidence type="ECO:0000259" key="2">
    <source>
        <dbReference type="Pfam" id="PF20665"/>
    </source>
</evidence>
<dbReference type="InterPro" id="IPR036885">
    <property type="entry name" value="SWIB_MDM2_dom_sf"/>
</dbReference>
<evidence type="ECO:0000313" key="4">
    <source>
        <dbReference type="Proteomes" id="UP000289340"/>
    </source>
</evidence>
<reference evidence="3 4" key="1">
    <citation type="submission" date="2018-09" db="EMBL/GenBank/DDBJ databases">
        <title>A high-quality reference genome of wild soybean provides a powerful tool to mine soybean genomes.</title>
        <authorList>
            <person name="Xie M."/>
            <person name="Chung C.Y.L."/>
            <person name="Li M.-W."/>
            <person name="Wong F.-L."/>
            <person name="Chan T.-F."/>
            <person name="Lam H.-M."/>
        </authorList>
    </citation>
    <scope>NUCLEOTIDE SEQUENCE [LARGE SCALE GENOMIC DNA]</scope>
    <source>
        <strain evidence="4">cv. W05</strain>
        <tissue evidence="3">Hypocotyl of etiolated seedlings</tissue>
    </source>
</reference>
<organism evidence="3 4">
    <name type="scientific">Glycine soja</name>
    <name type="common">Wild soybean</name>
    <dbReference type="NCBI Taxonomy" id="3848"/>
    <lineage>
        <taxon>Eukaryota</taxon>
        <taxon>Viridiplantae</taxon>
        <taxon>Streptophyta</taxon>
        <taxon>Embryophyta</taxon>
        <taxon>Tracheophyta</taxon>
        <taxon>Spermatophyta</taxon>
        <taxon>Magnoliopsida</taxon>
        <taxon>eudicotyledons</taxon>
        <taxon>Gunneridae</taxon>
        <taxon>Pentapetalae</taxon>
        <taxon>rosids</taxon>
        <taxon>fabids</taxon>
        <taxon>Fabales</taxon>
        <taxon>Fabaceae</taxon>
        <taxon>Papilionoideae</taxon>
        <taxon>50 kb inversion clade</taxon>
        <taxon>NPAAA clade</taxon>
        <taxon>indigoferoid/millettioid clade</taxon>
        <taxon>Phaseoleae</taxon>
        <taxon>Glycine</taxon>
        <taxon>Glycine subgen. Soja</taxon>
    </lineage>
</organism>
<feature type="domain" description="DM2" evidence="1">
    <location>
        <begin position="66"/>
        <end position="93"/>
    </location>
</feature>
<dbReference type="InterPro" id="IPR003121">
    <property type="entry name" value="SWIB_MDM2_domain"/>
</dbReference>
<dbReference type="Pfam" id="PF02201">
    <property type="entry name" value="SWIB"/>
    <property type="match status" value="1"/>
</dbReference>
<feature type="domain" description="Centromere/kinetochore protein zw10 middle" evidence="2">
    <location>
        <begin position="167"/>
        <end position="227"/>
    </location>
</feature>
<dbReference type="AlphaFoldDB" id="A0A445JKV7"/>
<dbReference type="Gene3D" id="1.10.245.10">
    <property type="entry name" value="SWIB/MDM2 domain"/>
    <property type="match status" value="1"/>
</dbReference>
<dbReference type="EMBL" id="QZWG01000008">
    <property type="protein sequence ID" value="RZB99018.1"/>
    <property type="molecule type" value="Genomic_DNA"/>
</dbReference>
<gene>
    <name evidence="3" type="ORF">D0Y65_021764</name>
</gene>
<dbReference type="Pfam" id="PF20665">
    <property type="entry name" value="Zw10_middle"/>
    <property type="match status" value="1"/>
</dbReference>
<protein>
    <submittedName>
        <fullName evidence="3">Centromere/kinetochore protein zw10-like</fullName>
    </submittedName>
</protein>
<comment type="caution">
    <text evidence="3">The sequence shown here is derived from an EMBL/GenBank/DDBJ whole genome shotgun (WGS) entry which is preliminary data.</text>
</comment>
<dbReference type="Proteomes" id="UP000289340">
    <property type="component" value="Chromosome 8"/>
</dbReference>
<dbReference type="InterPro" id="IPR048344">
    <property type="entry name" value="Zw10_middle"/>
</dbReference>
<accession>A0A445JKV7</accession>
<evidence type="ECO:0000313" key="3">
    <source>
        <dbReference type="EMBL" id="RZB99018.1"/>
    </source>
</evidence>
<sequence length="272" mass="30038">MIMAPARVFGAIAGRAFMVAVAKSVVKKKPAPSNRATVKVAVKKTVAPRTTNSGIQKVVPVFFEVGDFLGAPQVSQTEAVNKVWAYIKLQNLQLSAVLVMWIALKILGPKSMEPAHKIVMIVVGQNILLLWAFHGSCWSWGSLASSHSLDIAGLELVDPLSTNIQEVLVNFMEKAVRFDVDLNQIEVKYHLEVKNVNGIQLQKVLEAMDVVGILEYGLAKFADLMIKGGCCLPSCLLMQSYPPRVLDRRLQEDWARATKEGPRVLMNLRVDF</sequence>